<name>Q9MJ61_HETBL</name>
<feature type="transmembrane region" description="Helical" evidence="9">
    <location>
        <begin position="6"/>
        <end position="32"/>
    </location>
</feature>
<comment type="function">
    <text evidence="9">Core subunit of the mitochondrial membrane respiratory chain NADH dehydrogenase (Complex I) which catalyzes electron transfer from NADH through the respiratory chain, using ubiquinone as an electron acceptor. Essential for the catalytic activity of complex I.</text>
</comment>
<comment type="subcellular location">
    <subcellularLocation>
        <location evidence="1">Membrane</location>
    </subcellularLocation>
    <subcellularLocation>
        <location evidence="9">Mitochondrion membrane</location>
        <topology evidence="9">Multi-pass membrane protein</topology>
    </subcellularLocation>
</comment>
<evidence type="ECO:0000313" key="10">
    <source>
        <dbReference type="EMBL" id="BAB03646.1"/>
    </source>
</evidence>
<evidence type="ECO:0000256" key="7">
    <source>
        <dbReference type="ARBA" id="ARBA00023136"/>
    </source>
</evidence>
<evidence type="ECO:0000256" key="2">
    <source>
        <dbReference type="ARBA" id="ARBA00008472"/>
    </source>
</evidence>
<proteinExistence type="inferred from homology"/>
<dbReference type="PANTHER" id="PTHR11058:SF9">
    <property type="entry name" value="NADH-UBIQUINONE OXIDOREDUCTASE CHAIN 3"/>
    <property type="match status" value="1"/>
</dbReference>
<keyword evidence="7 9" id="KW-0472">Membrane</keyword>
<dbReference type="EMBL" id="AB029616">
    <property type="protein sequence ID" value="BAB03646.1"/>
    <property type="molecule type" value="Genomic_DNA"/>
</dbReference>
<evidence type="ECO:0000256" key="4">
    <source>
        <dbReference type="ARBA" id="ARBA00022448"/>
    </source>
</evidence>
<evidence type="ECO:0000256" key="9">
    <source>
        <dbReference type="RuleBase" id="RU003640"/>
    </source>
</evidence>
<evidence type="ECO:0000256" key="8">
    <source>
        <dbReference type="ARBA" id="ARBA00049551"/>
    </source>
</evidence>
<keyword evidence="9" id="KW-0679">Respiratory chain</keyword>
<reference evidence="10" key="2">
    <citation type="journal article" date="2002" name="J. Mol. Evol.">
        <title>The cephalopod Loligo bleekeri mitochondrial genome: multiplied noncoding regions and transposition of tRNA genes.</title>
        <authorList>
            <person name="Tomita K."/>
            <person name="Yokobori S.-I."/>
            <person name="Oshima T."/>
            <person name="Ueda T."/>
            <person name="Watanabe K."/>
        </authorList>
    </citation>
    <scope>NUCLEOTIDE SEQUENCE</scope>
</reference>
<accession>Q9MJ61</accession>
<dbReference type="EC" id="7.1.1.2" evidence="9"/>
<evidence type="ECO:0000256" key="3">
    <source>
        <dbReference type="ARBA" id="ARBA00021007"/>
    </source>
</evidence>
<organism evidence="10">
    <name type="scientific">Heterololigo bleekeri</name>
    <name type="common">Spear squid</name>
    <name type="synonym">Loligo bleekeri</name>
    <dbReference type="NCBI Taxonomy" id="1423826"/>
    <lineage>
        <taxon>Eukaryota</taxon>
        <taxon>Metazoa</taxon>
        <taxon>Spiralia</taxon>
        <taxon>Lophotrochozoa</taxon>
        <taxon>Mollusca</taxon>
        <taxon>Cephalopoda</taxon>
        <taxon>Coleoidea</taxon>
        <taxon>Decapodiformes</taxon>
        <taxon>Myopsida</taxon>
        <taxon>Loliginidae</taxon>
        <taxon>Heterololigo</taxon>
    </lineage>
</organism>
<dbReference type="Pfam" id="PF00507">
    <property type="entry name" value="Oxidored_q4"/>
    <property type="match status" value="1"/>
</dbReference>
<dbReference type="InterPro" id="IPR038430">
    <property type="entry name" value="NDAH_ubi_oxred_su3_sf"/>
</dbReference>
<dbReference type="CTD" id="4537"/>
<evidence type="ECO:0000256" key="6">
    <source>
        <dbReference type="ARBA" id="ARBA00022989"/>
    </source>
</evidence>
<sequence>MNKYYVFMVTILIYLLILLIINVVLLLLGLIINKRSYSDREKNSPFECGFDPSIHTRAPFSMRFFLLAVIFLIFDVEIILLLPLTSNILNSNTHWPLTSSMIFLTILLIGLFHEWNQGSLDWMK</sequence>
<keyword evidence="9 10" id="KW-0496">Mitochondrion</keyword>
<dbReference type="GO" id="GO:0031966">
    <property type="term" value="C:mitochondrial membrane"/>
    <property type="evidence" value="ECO:0007669"/>
    <property type="project" value="UniProtKB-SubCell"/>
</dbReference>
<dbReference type="InterPro" id="IPR000440">
    <property type="entry name" value="NADH_UbQ/plastoQ_OxRdtase_su3"/>
</dbReference>
<evidence type="ECO:0000256" key="5">
    <source>
        <dbReference type="ARBA" id="ARBA00022692"/>
    </source>
</evidence>
<geneLocation type="mitochondrion" evidence="10"/>
<keyword evidence="9" id="KW-0520">NAD</keyword>
<dbReference type="GO" id="GO:0008137">
    <property type="term" value="F:NADH dehydrogenase (ubiquinone) activity"/>
    <property type="evidence" value="ECO:0007669"/>
    <property type="project" value="UniProtKB-UniRule"/>
</dbReference>
<keyword evidence="9" id="KW-0830">Ubiquinone</keyword>
<comment type="catalytic activity">
    <reaction evidence="8 9">
        <text>a ubiquinone + NADH + 5 H(+)(in) = a ubiquinol + NAD(+) + 4 H(+)(out)</text>
        <dbReference type="Rhea" id="RHEA:29091"/>
        <dbReference type="Rhea" id="RHEA-COMP:9565"/>
        <dbReference type="Rhea" id="RHEA-COMP:9566"/>
        <dbReference type="ChEBI" id="CHEBI:15378"/>
        <dbReference type="ChEBI" id="CHEBI:16389"/>
        <dbReference type="ChEBI" id="CHEBI:17976"/>
        <dbReference type="ChEBI" id="CHEBI:57540"/>
        <dbReference type="ChEBI" id="CHEBI:57945"/>
        <dbReference type="EC" id="7.1.1.2"/>
    </reaction>
</comment>
<keyword evidence="6 9" id="KW-1133">Transmembrane helix</keyword>
<dbReference type="GeneID" id="809439"/>
<feature type="transmembrane region" description="Helical" evidence="9">
    <location>
        <begin position="97"/>
        <end position="115"/>
    </location>
</feature>
<comment type="similarity">
    <text evidence="2 9">Belongs to the complex I subunit 3 family.</text>
</comment>
<feature type="transmembrane region" description="Helical" evidence="9">
    <location>
        <begin position="64"/>
        <end position="85"/>
    </location>
</feature>
<dbReference type="Gene3D" id="1.20.58.1610">
    <property type="entry name" value="NADH:ubiquinone/plastoquinone oxidoreductase, chain 3"/>
    <property type="match status" value="1"/>
</dbReference>
<keyword evidence="5 9" id="KW-0812">Transmembrane</keyword>
<dbReference type="GO" id="GO:0030964">
    <property type="term" value="C:NADH dehydrogenase complex"/>
    <property type="evidence" value="ECO:0007669"/>
    <property type="project" value="TreeGrafter"/>
</dbReference>
<dbReference type="RefSeq" id="NP_062834.2">
    <property type="nucleotide sequence ID" value="NC_002507.1"/>
</dbReference>
<keyword evidence="4 9" id="KW-0813">Transport</keyword>
<reference evidence="10" key="1">
    <citation type="journal article" date="1998" name="Biochim. Biophys. Acta">
        <title>7-Methylguanosine at the anticodon wobble position of squid mitochondrial tRNA(Ser)GCU: molecular basis for assignment of AGA/AGG codons as serine in invertebrate mitochondria.</title>
        <authorList>
            <person name="Tomita K."/>
            <person name="Ueda T."/>
            <person name="Watanabe K."/>
        </authorList>
    </citation>
    <scope>NUCLEOTIDE SEQUENCE</scope>
</reference>
<dbReference type="AlphaFoldDB" id="Q9MJ61"/>
<evidence type="ECO:0000256" key="1">
    <source>
        <dbReference type="ARBA" id="ARBA00004370"/>
    </source>
</evidence>
<keyword evidence="9" id="KW-1278">Translocase</keyword>
<dbReference type="PANTHER" id="PTHR11058">
    <property type="entry name" value="NADH-UBIQUINONE OXIDOREDUCTASE CHAIN 3"/>
    <property type="match status" value="1"/>
</dbReference>
<protein>
    <recommendedName>
        <fullName evidence="3 9">NADH-ubiquinone oxidoreductase chain 3</fullName>
        <ecNumber evidence="9">7.1.1.2</ecNumber>
    </recommendedName>
</protein>
<keyword evidence="9" id="KW-0249">Electron transport</keyword>